<evidence type="ECO:0000256" key="3">
    <source>
        <dbReference type="ARBA" id="ARBA00022705"/>
    </source>
</evidence>
<accession>A0A9P6U8Z9</accession>
<comment type="similarity">
    <text evidence="2 10">Belongs to the ORC1 family.</text>
</comment>
<dbReference type="CDD" id="cd04370">
    <property type="entry name" value="BAH"/>
    <property type="match status" value="1"/>
</dbReference>
<dbReference type="Gene3D" id="2.30.30.490">
    <property type="match status" value="1"/>
</dbReference>
<evidence type="ECO:0000313" key="13">
    <source>
        <dbReference type="EMBL" id="KAG0265790.1"/>
    </source>
</evidence>
<feature type="compositionally biased region" description="Low complexity" evidence="11">
    <location>
        <begin position="352"/>
        <end position="361"/>
    </location>
</feature>
<dbReference type="Pfam" id="PF01426">
    <property type="entry name" value="BAH"/>
    <property type="match status" value="1"/>
</dbReference>
<dbReference type="InterPro" id="IPR027417">
    <property type="entry name" value="P-loop_NTPase"/>
</dbReference>
<evidence type="ECO:0000256" key="6">
    <source>
        <dbReference type="ARBA" id="ARBA00022840"/>
    </source>
</evidence>
<dbReference type="GO" id="GO:0016887">
    <property type="term" value="F:ATP hydrolysis activity"/>
    <property type="evidence" value="ECO:0007669"/>
    <property type="project" value="InterPro"/>
</dbReference>
<dbReference type="GO" id="GO:0003688">
    <property type="term" value="F:DNA replication origin binding"/>
    <property type="evidence" value="ECO:0007669"/>
    <property type="project" value="TreeGrafter"/>
</dbReference>
<evidence type="ECO:0000259" key="12">
    <source>
        <dbReference type="PROSITE" id="PS51038"/>
    </source>
</evidence>
<dbReference type="GO" id="GO:0005524">
    <property type="term" value="F:ATP binding"/>
    <property type="evidence" value="ECO:0007669"/>
    <property type="project" value="UniProtKB-KW"/>
</dbReference>
<organism evidence="13 14">
    <name type="scientific">Actinomortierella ambigua</name>
    <dbReference type="NCBI Taxonomy" id="1343610"/>
    <lineage>
        <taxon>Eukaryota</taxon>
        <taxon>Fungi</taxon>
        <taxon>Fungi incertae sedis</taxon>
        <taxon>Mucoromycota</taxon>
        <taxon>Mortierellomycotina</taxon>
        <taxon>Mortierellomycetes</taxon>
        <taxon>Mortierellales</taxon>
        <taxon>Mortierellaceae</taxon>
        <taxon>Actinomortierella</taxon>
    </lineage>
</organism>
<dbReference type="SMART" id="SM00439">
    <property type="entry name" value="BAH"/>
    <property type="match status" value="1"/>
</dbReference>
<dbReference type="InterPro" id="IPR036390">
    <property type="entry name" value="WH_DNA-bd_sf"/>
</dbReference>
<comment type="caution">
    <text evidence="13">The sequence shown here is derived from an EMBL/GenBank/DDBJ whole genome shotgun (WGS) entry which is preliminary data.</text>
</comment>
<evidence type="ECO:0000256" key="7">
    <source>
        <dbReference type="ARBA" id="ARBA00022842"/>
    </source>
</evidence>
<dbReference type="GO" id="GO:0033314">
    <property type="term" value="P:mitotic DNA replication checkpoint signaling"/>
    <property type="evidence" value="ECO:0007669"/>
    <property type="project" value="TreeGrafter"/>
</dbReference>
<feature type="compositionally biased region" description="Acidic residues" evidence="11">
    <location>
        <begin position="303"/>
        <end position="337"/>
    </location>
</feature>
<keyword evidence="6 10" id="KW-0067">ATP-binding</keyword>
<dbReference type="AlphaFoldDB" id="A0A9P6U8Z9"/>
<keyword evidence="8 10" id="KW-0238">DNA-binding</keyword>
<dbReference type="GO" id="GO:0046872">
    <property type="term" value="F:metal ion binding"/>
    <property type="evidence" value="ECO:0007669"/>
    <property type="project" value="UniProtKB-KW"/>
</dbReference>
<protein>
    <recommendedName>
        <fullName evidence="10">Origin recognition complex subunit 1</fullName>
    </recommendedName>
</protein>
<sequence length="809" mass="91413">MPSTQAKVERRVQRLAKNQSSHARDALQQVADSDSDDNEPAEWLGEPLNSDTLLKRSSSNDDGNHHKQKQQQQQQQGQPKRRATRGSGLSNIPYYAGFRKGDTEYHIGDCVLLRNDQYSHRFDHPFVAQILRLWRSEDGEMEGDFRWFHQAEDMERVRKHLRKGIVPDTFEAGELAYTLEDDVNQIETVVGKCTVMSEAEWWKRYGSQEATIESEDQGFVWFCRSVVEKIRGYVPLEWTTPKKMLEYKEVRPEKKQPPPKKPAPTQPSASTPTKTTIPSQSKAKSNASKTTKPRRRAVKSETDESSSDDDASESDYESKEDEDEDEDVDVDVEDDDTPMVVQKKATPKKTKAALAKAAPATPRKRKSTLPAPKVQVRKRKTLEVRAPTTQRSVPTATPRSDFEHARNRLHVSAVPESLPCREDEFLEIQGYIESAIDEGTGSCIYISGVPGTGKTATVHEVIRSLQAKAEEGEISPFQFVEINGMKVTEPSYAYMLLWQALSEEKVTANHALQLLERQFSTPGPRRLPCVVLMDELDLLVTTKQTVMYNFFEWPNWQHSRLIVVAVANTMDLPERMLSNKVSSRLGLTRINFQPYTYPQLIQIVESRLEGIQAFRKEAIEFAARKVSAVSGDARRALDICRRAVEIVEQDALRRQAEQEGTNTLDSTTTTTTFDPEQVTIRTVDQAIKEMFASPNVRFIQTASLHQKLFLVALTAKLRRLGLAEVEFNEVAHAHIQTCKLQSIEPPTLSDLSAVCASLGASRCLLVESGKQDFYQRVRLNVSEEDVIMALKADPFFRRLIESLPAMSGS</sequence>
<keyword evidence="9 10" id="KW-0539">Nucleus</keyword>
<dbReference type="InterPro" id="IPR003593">
    <property type="entry name" value="AAA+_ATPase"/>
</dbReference>
<dbReference type="GO" id="GO:0005664">
    <property type="term" value="C:nuclear origin of replication recognition complex"/>
    <property type="evidence" value="ECO:0007669"/>
    <property type="project" value="TreeGrafter"/>
</dbReference>
<feature type="region of interest" description="Disordered" evidence="11">
    <location>
        <begin position="1"/>
        <end position="89"/>
    </location>
</feature>
<dbReference type="FunFam" id="3.40.50.300:FF:000199">
    <property type="entry name" value="Origin recognition complex subunit 1"/>
    <property type="match status" value="1"/>
</dbReference>
<dbReference type="Gene3D" id="3.40.50.300">
    <property type="entry name" value="P-loop containing nucleotide triphosphate hydrolases"/>
    <property type="match status" value="1"/>
</dbReference>
<dbReference type="SMART" id="SM00382">
    <property type="entry name" value="AAA"/>
    <property type="match status" value="1"/>
</dbReference>
<evidence type="ECO:0000256" key="8">
    <source>
        <dbReference type="ARBA" id="ARBA00023125"/>
    </source>
</evidence>
<dbReference type="GO" id="GO:0003682">
    <property type="term" value="F:chromatin binding"/>
    <property type="evidence" value="ECO:0007669"/>
    <property type="project" value="InterPro"/>
</dbReference>
<keyword evidence="4" id="KW-0479">Metal-binding</keyword>
<dbReference type="PANTHER" id="PTHR10763:SF23">
    <property type="entry name" value="ORIGIN RECOGNITION COMPLEX SUBUNIT 1"/>
    <property type="match status" value="1"/>
</dbReference>
<feature type="compositionally biased region" description="Low complexity" evidence="11">
    <location>
        <begin position="266"/>
        <end position="290"/>
    </location>
</feature>
<proteinExistence type="inferred from homology"/>
<dbReference type="InterPro" id="IPR015163">
    <property type="entry name" value="Cdc6_C"/>
</dbReference>
<dbReference type="Pfam" id="PF00004">
    <property type="entry name" value="AAA"/>
    <property type="match status" value="1"/>
</dbReference>
<evidence type="ECO:0000256" key="10">
    <source>
        <dbReference type="RuleBase" id="RU365058"/>
    </source>
</evidence>
<gene>
    <name evidence="13" type="primary">ORC1</name>
    <name evidence="13" type="ORF">DFQ27_000363</name>
</gene>
<evidence type="ECO:0000313" key="14">
    <source>
        <dbReference type="Proteomes" id="UP000807716"/>
    </source>
</evidence>
<dbReference type="InterPro" id="IPR003959">
    <property type="entry name" value="ATPase_AAA_core"/>
</dbReference>
<keyword evidence="5 10" id="KW-0547">Nucleotide-binding</keyword>
<comment type="subunit">
    <text evidence="10">ORC is composed of six subunits.</text>
</comment>
<comment type="function">
    <text evidence="10">Component of the origin recognition complex (ORC) that binds origins of replication. DNA-binding is ATP-dependent, however specific DNA sequences that define origins of replication have not been identified so far. ORC is required to assemble the pre-replication complex necessary to initiate DNA replication.</text>
</comment>
<comment type="subcellular location">
    <subcellularLocation>
        <location evidence="1 10">Nucleus</location>
    </subcellularLocation>
</comment>
<evidence type="ECO:0000256" key="4">
    <source>
        <dbReference type="ARBA" id="ARBA00022723"/>
    </source>
</evidence>
<evidence type="ECO:0000256" key="2">
    <source>
        <dbReference type="ARBA" id="ARBA00008398"/>
    </source>
</evidence>
<dbReference type="OrthoDB" id="1926878at2759"/>
<evidence type="ECO:0000256" key="5">
    <source>
        <dbReference type="ARBA" id="ARBA00022741"/>
    </source>
</evidence>
<keyword evidence="3 10" id="KW-0235">DNA replication</keyword>
<feature type="region of interest" description="Disordered" evidence="11">
    <location>
        <begin position="249"/>
        <end position="373"/>
    </location>
</feature>
<keyword evidence="14" id="KW-1185">Reference proteome</keyword>
<dbReference type="PROSITE" id="PS51038">
    <property type="entry name" value="BAH"/>
    <property type="match status" value="1"/>
</dbReference>
<dbReference type="InterPro" id="IPR043151">
    <property type="entry name" value="BAH_sf"/>
</dbReference>
<evidence type="ECO:0000256" key="1">
    <source>
        <dbReference type="ARBA" id="ARBA00004123"/>
    </source>
</evidence>
<evidence type="ECO:0000256" key="9">
    <source>
        <dbReference type="ARBA" id="ARBA00023242"/>
    </source>
</evidence>
<dbReference type="SUPFAM" id="SSF52540">
    <property type="entry name" value="P-loop containing nucleoside triphosphate hydrolases"/>
    <property type="match status" value="1"/>
</dbReference>
<feature type="domain" description="BAH" evidence="12">
    <location>
        <begin position="103"/>
        <end position="238"/>
    </location>
</feature>
<dbReference type="SUPFAM" id="SSF46785">
    <property type="entry name" value="Winged helix' DNA-binding domain"/>
    <property type="match status" value="1"/>
</dbReference>
<dbReference type="EMBL" id="JAAAJB010000108">
    <property type="protein sequence ID" value="KAG0265790.1"/>
    <property type="molecule type" value="Genomic_DNA"/>
</dbReference>
<evidence type="ECO:0000256" key="11">
    <source>
        <dbReference type="SAM" id="MobiDB-lite"/>
    </source>
</evidence>
<reference evidence="13" key="1">
    <citation type="journal article" date="2020" name="Fungal Divers.">
        <title>Resolving the Mortierellaceae phylogeny through synthesis of multi-gene phylogenetics and phylogenomics.</title>
        <authorList>
            <person name="Vandepol N."/>
            <person name="Liber J."/>
            <person name="Desiro A."/>
            <person name="Na H."/>
            <person name="Kennedy M."/>
            <person name="Barry K."/>
            <person name="Grigoriev I.V."/>
            <person name="Miller A.N."/>
            <person name="O'Donnell K."/>
            <person name="Stajich J.E."/>
            <person name="Bonito G."/>
        </authorList>
    </citation>
    <scope>NUCLEOTIDE SEQUENCE</scope>
    <source>
        <strain evidence="13">BC1065</strain>
    </source>
</reference>
<dbReference type="CDD" id="cd00009">
    <property type="entry name" value="AAA"/>
    <property type="match status" value="1"/>
</dbReference>
<dbReference type="Pfam" id="PF09079">
    <property type="entry name" value="WHD_Cdc6"/>
    <property type="match status" value="1"/>
</dbReference>
<name>A0A9P6U8Z9_9FUNG</name>
<dbReference type="CDD" id="cd08768">
    <property type="entry name" value="Cdc6_C"/>
    <property type="match status" value="1"/>
</dbReference>
<dbReference type="GO" id="GO:0006270">
    <property type="term" value="P:DNA replication initiation"/>
    <property type="evidence" value="ECO:0007669"/>
    <property type="project" value="TreeGrafter"/>
</dbReference>
<dbReference type="Gene3D" id="1.10.8.60">
    <property type="match status" value="1"/>
</dbReference>
<dbReference type="InterPro" id="IPR050311">
    <property type="entry name" value="ORC1/CDC6"/>
</dbReference>
<dbReference type="PANTHER" id="PTHR10763">
    <property type="entry name" value="CELL DIVISION CONTROL PROTEIN 6-RELATED"/>
    <property type="match status" value="1"/>
</dbReference>
<dbReference type="Proteomes" id="UP000807716">
    <property type="component" value="Unassembled WGS sequence"/>
</dbReference>
<dbReference type="InterPro" id="IPR054425">
    <property type="entry name" value="Cdc6_ORC1-like_ATPase_lid"/>
</dbReference>
<dbReference type="Pfam" id="PF22606">
    <property type="entry name" value="Cdc6-ORC-like_ATPase_lid"/>
    <property type="match status" value="1"/>
</dbReference>
<keyword evidence="7" id="KW-0460">Magnesium</keyword>
<dbReference type="InterPro" id="IPR001025">
    <property type="entry name" value="BAH_dom"/>
</dbReference>